<dbReference type="PROSITE" id="PS50271">
    <property type="entry name" value="ZF_UBP"/>
    <property type="match status" value="1"/>
</dbReference>
<dbReference type="GO" id="GO:0005681">
    <property type="term" value="C:spliceosomal complex"/>
    <property type="evidence" value="ECO:0007669"/>
    <property type="project" value="UniProtKB-KW"/>
</dbReference>
<dbReference type="Gene3D" id="3.90.70.10">
    <property type="entry name" value="Cysteine proteinases"/>
    <property type="match status" value="1"/>
</dbReference>
<keyword evidence="8" id="KW-0508">mRNA splicing</keyword>
<dbReference type="AlphaFoldDB" id="A0A976M8Z9"/>
<evidence type="ECO:0000256" key="10">
    <source>
        <dbReference type="PROSITE-ProRule" id="PRU00502"/>
    </source>
</evidence>
<dbReference type="SMART" id="SM00290">
    <property type="entry name" value="ZnF_UBP"/>
    <property type="match status" value="1"/>
</dbReference>
<dbReference type="PANTHER" id="PTHR21646">
    <property type="entry name" value="UBIQUITIN CARBOXYL-TERMINAL HYDROLASE"/>
    <property type="match status" value="1"/>
</dbReference>
<protein>
    <submittedName>
        <fullName evidence="14">Ubiquitin carboxyl-terminal hydrolase</fullName>
    </submittedName>
</protein>
<dbReference type="OrthoDB" id="10263353at2759"/>
<dbReference type="GO" id="GO:0004843">
    <property type="term" value="F:cysteine-type deubiquitinase activity"/>
    <property type="evidence" value="ECO:0007669"/>
    <property type="project" value="InterPro"/>
</dbReference>
<dbReference type="EMBL" id="CP056068">
    <property type="protein sequence ID" value="UKJ90723.2"/>
    <property type="molecule type" value="Genomic_DNA"/>
</dbReference>
<organism evidence="14 15">
    <name type="scientific">Theileria orientalis</name>
    <dbReference type="NCBI Taxonomy" id="68886"/>
    <lineage>
        <taxon>Eukaryota</taxon>
        <taxon>Sar</taxon>
        <taxon>Alveolata</taxon>
        <taxon>Apicomplexa</taxon>
        <taxon>Aconoidasida</taxon>
        <taxon>Piroplasmida</taxon>
        <taxon>Theileriidae</taxon>
        <taxon>Theileria</taxon>
    </lineage>
</organism>
<dbReference type="CDD" id="cd02669">
    <property type="entry name" value="Peptidase_C19M"/>
    <property type="match status" value="1"/>
</dbReference>
<evidence type="ECO:0000256" key="7">
    <source>
        <dbReference type="ARBA" id="ARBA00022833"/>
    </source>
</evidence>
<dbReference type="InterPro" id="IPR001607">
    <property type="entry name" value="Znf_UBP"/>
</dbReference>
<dbReference type="FunFam" id="3.30.40.10:FF:000068">
    <property type="entry name" value="U4/U6.U5 tri-snRNP-associated protein 2"/>
    <property type="match status" value="1"/>
</dbReference>
<dbReference type="PROSITE" id="PS50235">
    <property type="entry name" value="USP_3"/>
    <property type="match status" value="1"/>
</dbReference>
<reference evidence="14" key="1">
    <citation type="submission" date="2022-07" db="EMBL/GenBank/DDBJ databases">
        <title>Evaluation of T. orientalis genome assembly methods using nanopore sequencing and analysis of variation between genomes.</title>
        <authorList>
            <person name="Yam J."/>
            <person name="Micallef M.L."/>
            <person name="Liu M."/>
            <person name="Djordjevic S.P."/>
            <person name="Bogema D.R."/>
            <person name="Jenkins C."/>
        </authorList>
    </citation>
    <scope>NUCLEOTIDE SEQUENCE</scope>
    <source>
        <strain evidence="14">Fish Creek</strain>
    </source>
</reference>
<dbReference type="InterPro" id="IPR038765">
    <property type="entry name" value="Papain-like_cys_pep_sf"/>
</dbReference>
<sequence>MARSPSRRTAARSPTKSGSKSPIKSVTKSVSKSMGKLLSKIGKKLVNNEEIKKENAQVVMESTDKVDVPVIHDSERNVTNNVKVEKKSIPNERKCPYLGTINRHLLDFDFEKVCSITLTNIHVYACLVCGKYFQGRGKNTHCYTHALEECHYLFMNLEDCKVYCIPENYLVEDASLDDIKYFLKPVYTRKDVELLKTQVTYGKALDGTDFIPGCIGLNNLKKTDYFNVIIQMMCVVTPLRDLFLLFDVNKVQPPDPVITTLVQLIRKIFNTRNFKGIVSPHEFVQSVGVASNGVYKIGVQSDPVSLLSWILARVHQKLQNRNTRESVVTKAFGGELLVKTLRGTRWESGRRPFRMLTLVVPEAPIFKDSMDTNAIPQVPIFDLLAKYNGETESVNTQGEVTKYRLSKLPEYLVLVIKRFTKNNFFLEKNPTIVSFPMKNLDLSEYMADPGSQGGESAGGVQSTKYDLICNICHEGTPNGGTFKVHVYHSPSNNWFQMEDLLVTSILPQQVALTESYLQVYKRQQMGEAEEELDIFSS</sequence>
<evidence type="ECO:0000259" key="12">
    <source>
        <dbReference type="PROSITE" id="PS50235"/>
    </source>
</evidence>
<name>A0A976M8Z9_THEOR</name>
<dbReference type="Gene3D" id="3.30.40.10">
    <property type="entry name" value="Zinc/RING finger domain, C3HC4 (zinc finger)"/>
    <property type="match status" value="1"/>
</dbReference>
<accession>A0A976M8Z9</accession>
<gene>
    <name evidence="14" type="ORF">MACJ_001657</name>
</gene>
<evidence type="ECO:0000256" key="2">
    <source>
        <dbReference type="ARBA" id="ARBA00009085"/>
    </source>
</evidence>
<comment type="subcellular location">
    <subcellularLocation>
        <location evidence="1">Nucleus</location>
    </subcellularLocation>
</comment>
<evidence type="ECO:0000256" key="8">
    <source>
        <dbReference type="ARBA" id="ARBA00023187"/>
    </source>
</evidence>
<evidence type="ECO:0000256" key="6">
    <source>
        <dbReference type="ARBA" id="ARBA00022771"/>
    </source>
</evidence>
<feature type="compositionally biased region" description="Polar residues" evidence="11">
    <location>
        <begin position="16"/>
        <end position="31"/>
    </location>
</feature>
<evidence type="ECO:0000256" key="4">
    <source>
        <dbReference type="ARBA" id="ARBA00022723"/>
    </source>
</evidence>
<dbReference type="Pfam" id="PF02148">
    <property type="entry name" value="zf-UBP"/>
    <property type="match status" value="1"/>
</dbReference>
<dbReference type="InterPro" id="IPR033809">
    <property type="entry name" value="USP39"/>
</dbReference>
<dbReference type="SUPFAM" id="SSF57850">
    <property type="entry name" value="RING/U-box"/>
    <property type="match status" value="1"/>
</dbReference>
<keyword evidence="3" id="KW-0507">mRNA processing</keyword>
<dbReference type="InterPro" id="IPR028889">
    <property type="entry name" value="USP"/>
</dbReference>
<dbReference type="GO" id="GO:0000245">
    <property type="term" value="P:spliceosomal complex assembly"/>
    <property type="evidence" value="ECO:0007669"/>
    <property type="project" value="InterPro"/>
</dbReference>
<feature type="domain" description="UBP-type" evidence="13">
    <location>
        <begin position="93"/>
        <end position="190"/>
    </location>
</feature>
<proteinExistence type="inferred from homology"/>
<keyword evidence="7" id="KW-0862">Zinc</keyword>
<evidence type="ECO:0000256" key="11">
    <source>
        <dbReference type="SAM" id="MobiDB-lite"/>
    </source>
</evidence>
<dbReference type="SUPFAM" id="SSF54001">
    <property type="entry name" value="Cysteine proteinases"/>
    <property type="match status" value="1"/>
</dbReference>
<feature type="domain" description="USP" evidence="12">
    <location>
        <begin position="215"/>
        <end position="523"/>
    </location>
</feature>
<dbReference type="Pfam" id="PF00443">
    <property type="entry name" value="UCH"/>
    <property type="match status" value="1"/>
</dbReference>
<evidence type="ECO:0000259" key="13">
    <source>
        <dbReference type="PROSITE" id="PS50271"/>
    </source>
</evidence>
<dbReference type="GO" id="GO:0008270">
    <property type="term" value="F:zinc ion binding"/>
    <property type="evidence" value="ECO:0007669"/>
    <property type="project" value="UniProtKB-KW"/>
</dbReference>
<dbReference type="GO" id="GO:0016579">
    <property type="term" value="P:protein deubiquitination"/>
    <property type="evidence" value="ECO:0007669"/>
    <property type="project" value="InterPro"/>
</dbReference>
<keyword evidence="9" id="KW-0539">Nucleus</keyword>
<feature type="compositionally biased region" description="Basic residues" evidence="11">
    <location>
        <begin position="1"/>
        <end position="10"/>
    </location>
</feature>
<dbReference type="InterPro" id="IPR050185">
    <property type="entry name" value="Ub_carboxyl-term_hydrolase"/>
</dbReference>
<evidence type="ECO:0000256" key="3">
    <source>
        <dbReference type="ARBA" id="ARBA00022664"/>
    </source>
</evidence>
<feature type="region of interest" description="Disordered" evidence="11">
    <location>
        <begin position="1"/>
        <end position="31"/>
    </location>
</feature>
<evidence type="ECO:0000256" key="5">
    <source>
        <dbReference type="ARBA" id="ARBA00022728"/>
    </source>
</evidence>
<evidence type="ECO:0000256" key="9">
    <source>
        <dbReference type="ARBA" id="ARBA00023242"/>
    </source>
</evidence>
<keyword evidence="4" id="KW-0479">Metal-binding</keyword>
<comment type="similarity">
    <text evidence="2">Belongs to the peptidase C19 family.</text>
</comment>
<evidence type="ECO:0000313" key="14">
    <source>
        <dbReference type="EMBL" id="UKJ90723.2"/>
    </source>
</evidence>
<evidence type="ECO:0000256" key="1">
    <source>
        <dbReference type="ARBA" id="ARBA00004123"/>
    </source>
</evidence>
<evidence type="ECO:0000313" key="15">
    <source>
        <dbReference type="Proteomes" id="UP000244803"/>
    </source>
</evidence>
<dbReference type="Proteomes" id="UP000244803">
    <property type="component" value="Chromosome 2"/>
</dbReference>
<dbReference type="InterPro" id="IPR013083">
    <property type="entry name" value="Znf_RING/FYVE/PHD"/>
</dbReference>
<keyword evidence="14" id="KW-0378">Hydrolase</keyword>
<keyword evidence="5" id="KW-0747">Spliceosome</keyword>
<dbReference type="PANTHER" id="PTHR21646:SF16">
    <property type="entry name" value="U4_U6.U5 TRI-SNRNP-ASSOCIATED PROTEIN 2"/>
    <property type="match status" value="1"/>
</dbReference>
<keyword evidence="6 10" id="KW-0863">Zinc-finger</keyword>
<dbReference type="InterPro" id="IPR001394">
    <property type="entry name" value="Peptidase_C19_UCH"/>
</dbReference>